<dbReference type="AlphaFoldDB" id="A0A7G5EI62"/>
<name>A0A7G5EI62_9BURK</name>
<organism evidence="2 3">
    <name type="scientific">Comamonas piscis</name>
    <dbReference type="NCBI Taxonomy" id="1562974"/>
    <lineage>
        <taxon>Bacteria</taxon>
        <taxon>Pseudomonadati</taxon>
        <taxon>Pseudomonadota</taxon>
        <taxon>Betaproteobacteria</taxon>
        <taxon>Burkholderiales</taxon>
        <taxon>Comamonadaceae</taxon>
        <taxon>Comamonas</taxon>
    </lineage>
</organism>
<feature type="chain" id="PRO_5028935497" description="DUF4124 domain-containing protein" evidence="1">
    <location>
        <begin position="27"/>
        <end position="109"/>
    </location>
</feature>
<keyword evidence="3" id="KW-1185">Reference proteome</keyword>
<dbReference type="RefSeq" id="WP_182322612.1">
    <property type="nucleotide sequence ID" value="NZ_CP058554.1"/>
</dbReference>
<sequence length="109" mass="11573">MTGTSYSFKSSALAVLALTASAWAQAVCYTVYDAKNEVIYRSAEPPVDMSKPLHQTAGELPSGSRVVFTPNNTVCVTEVHSLPGAKKLTSSSANMVTDQLKLGSMIFAQ</sequence>
<evidence type="ECO:0008006" key="4">
    <source>
        <dbReference type="Google" id="ProtNLM"/>
    </source>
</evidence>
<accession>A0A7G5EI62</accession>
<feature type="signal peptide" evidence="1">
    <location>
        <begin position="1"/>
        <end position="26"/>
    </location>
</feature>
<proteinExistence type="predicted"/>
<dbReference type="KEGG" id="cpis:HS961_13110"/>
<evidence type="ECO:0000256" key="1">
    <source>
        <dbReference type="SAM" id="SignalP"/>
    </source>
</evidence>
<reference evidence="2 3" key="1">
    <citation type="journal article" date="2020" name="G3 (Bethesda)">
        <title>CeMbio - The Caenorhabditis elegans Microbiome Resource.</title>
        <authorList>
            <person name="Dirksen P."/>
            <person name="Assie A."/>
            <person name="Zimmermann J."/>
            <person name="Zhang F."/>
            <person name="Tietje A.M."/>
            <person name="Marsh S.A."/>
            <person name="Felix M.A."/>
            <person name="Shapira M."/>
            <person name="Kaleta C."/>
            <person name="Schulenburg H."/>
            <person name="Samuel B."/>
        </authorList>
    </citation>
    <scope>NUCLEOTIDE SEQUENCE [LARGE SCALE GENOMIC DNA]</scope>
    <source>
        <strain evidence="2 3">BIGb0172</strain>
    </source>
</reference>
<gene>
    <name evidence="2" type="ORF">HS961_13110</name>
</gene>
<evidence type="ECO:0000313" key="3">
    <source>
        <dbReference type="Proteomes" id="UP000515240"/>
    </source>
</evidence>
<dbReference type="Proteomes" id="UP000515240">
    <property type="component" value="Chromosome"/>
</dbReference>
<keyword evidence="1" id="KW-0732">Signal</keyword>
<evidence type="ECO:0000313" key="2">
    <source>
        <dbReference type="EMBL" id="QMV73687.1"/>
    </source>
</evidence>
<protein>
    <recommendedName>
        <fullName evidence="4">DUF4124 domain-containing protein</fullName>
    </recommendedName>
</protein>
<dbReference type="EMBL" id="CP058554">
    <property type="protein sequence ID" value="QMV73687.1"/>
    <property type="molecule type" value="Genomic_DNA"/>
</dbReference>